<sequence>RHRYPYHPRDRIRRPRHPPVLRVHAHRARPLPAQRERAHRDVQGGRAVRERQRGGEWERATKAERWALVSGSTLLITRRSTHIFLPCCRGCPGPPPPIAPAVYSTSRCRSDEEAVAIINAIADVHERCRQVLGLDFILGKTGLLPLLRSTF</sequence>
<feature type="compositionally biased region" description="Basic and acidic residues" evidence="1">
    <location>
        <begin position="34"/>
        <end position="55"/>
    </location>
</feature>
<proteinExistence type="predicted"/>
<feature type="non-terminal residue" evidence="2">
    <location>
        <position position="1"/>
    </location>
</feature>
<protein>
    <submittedName>
        <fullName evidence="2">Uncharacterized protein</fullName>
    </submittedName>
</protein>
<feature type="region of interest" description="Disordered" evidence="1">
    <location>
        <begin position="30"/>
        <end position="55"/>
    </location>
</feature>
<name>A0A409WYK7_PSICY</name>
<comment type="caution">
    <text evidence="2">The sequence shown here is derived from an EMBL/GenBank/DDBJ whole genome shotgun (WGS) entry which is preliminary data.</text>
</comment>
<accession>A0A409WYK7</accession>
<evidence type="ECO:0000313" key="3">
    <source>
        <dbReference type="Proteomes" id="UP000283269"/>
    </source>
</evidence>
<dbReference type="InParanoid" id="A0A409WYK7"/>
<dbReference type="Proteomes" id="UP000283269">
    <property type="component" value="Unassembled WGS sequence"/>
</dbReference>
<dbReference type="AlphaFoldDB" id="A0A409WYK7"/>
<organism evidence="2 3">
    <name type="scientific">Psilocybe cyanescens</name>
    <dbReference type="NCBI Taxonomy" id="93625"/>
    <lineage>
        <taxon>Eukaryota</taxon>
        <taxon>Fungi</taxon>
        <taxon>Dikarya</taxon>
        <taxon>Basidiomycota</taxon>
        <taxon>Agaricomycotina</taxon>
        <taxon>Agaricomycetes</taxon>
        <taxon>Agaricomycetidae</taxon>
        <taxon>Agaricales</taxon>
        <taxon>Agaricineae</taxon>
        <taxon>Strophariaceae</taxon>
        <taxon>Psilocybe</taxon>
    </lineage>
</organism>
<keyword evidence="3" id="KW-1185">Reference proteome</keyword>
<evidence type="ECO:0000313" key="2">
    <source>
        <dbReference type="EMBL" id="PPQ83603.1"/>
    </source>
</evidence>
<evidence type="ECO:0000256" key="1">
    <source>
        <dbReference type="SAM" id="MobiDB-lite"/>
    </source>
</evidence>
<dbReference type="EMBL" id="NHYD01002997">
    <property type="protein sequence ID" value="PPQ83603.1"/>
    <property type="molecule type" value="Genomic_DNA"/>
</dbReference>
<reference evidence="2 3" key="1">
    <citation type="journal article" date="2018" name="Evol. Lett.">
        <title>Horizontal gene cluster transfer increased hallucinogenic mushroom diversity.</title>
        <authorList>
            <person name="Reynolds H.T."/>
            <person name="Vijayakumar V."/>
            <person name="Gluck-Thaler E."/>
            <person name="Korotkin H.B."/>
            <person name="Matheny P.B."/>
            <person name="Slot J.C."/>
        </authorList>
    </citation>
    <scope>NUCLEOTIDE SEQUENCE [LARGE SCALE GENOMIC DNA]</scope>
    <source>
        <strain evidence="2 3">2631</strain>
    </source>
</reference>
<gene>
    <name evidence="2" type="ORF">CVT25_006352</name>
</gene>